<evidence type="ECO:0000256" key="6">
    <source>
        <dbReference type="ARBA" id="ARBA00022723"/>
    </source>
</evidence>
<evidence type="ECO:0000256" key="9">
    <source>
        <dbReference type="ARBA" id="ARBA00022840"/>
    </source>
</evidence>
<dbReference type="EC" id="7.2.2.10" evidence="17"/>
<comment type="subcellular location">
    <subcellularLocation>
        <location evidence="1">Endomembrane system</location>
        <topology evidence="1">Multi-pass membrane protein</topology>
    </subcellularLocation>
    <subcellularLocation>
        <location evidence="17">Membrane</location>
        <topology evidence="17">Multi-pass membrane protein</topology>
    </subcellularLocation>
</comment>
<dbReference type="InterPro" id="IPR059000">
    <property type="entry name" value="ATPase_P-type_domA"/>
</dbReference>
<dbReference type="FunFam" id="1.20.1110.10:FF:000039">
    <property type="entry name" value="Calcium-transporting ATPase"/>
    <property type="match status" value="1"/>
</dbReference>
<dbReference type="EMBL" id="JAAIUW010000012">
    <property type="protein sequence ID" value="KAF7806700.1"/>
    <property type="molecule type" value="Genomic_DNA"/>
</dbReference>
<dbReference type="PRINTS" id="PR00120">
    <property type="entry name" value="HATPASE"/>
</dbReference>
<feature type="transmembrane region" description="Helical" evidence="17">
    <location>
        <begin position="983"/>
        <end position="1004"/>
    </location>
</feature>
<evidence type="ECO:0000256" key="12">
    <source>
        <dbReference type="ARBA" id="ARBA00022967"/>
    </source>
</evidence>
<organism evidence="19 20">
    <name type="scientific">Senna tora</name>
    <dbReference type="NCBI Taxonomy" id="362788"/>
    <lineage>
        <taxon>Eukaryota</taxon>
        <taxon>Viridiplantae</taxon>
        <taxon>Streptophyta</taxon>
        <taxon>Embryophyta</taxon>
        <taxon>Tracheophyta</taxon>
        <taxon>Spermatophyta</taxon>
        <taxon>Magnoliopsida</taxon>
        <taxon>eudicotyledons</taxon>
        <taxon>Gunneridae</taxon>
        <taxon>Pentapetalae</taxon>
        <taxon>rosids</taxon>
        <taxon>fabids</taxon>
        <taxon>Fabales</taxon>
        <taxon>Fabaceae</taxon>
        <taxon>Caesalpinioideae</taxon>
        <taxon>Cassia clade</taxon>
        <taxon>Senna</taxon>
    </lineage>
</organism>
<dbReference type="FunFam" id="3.40.1110.10:FF:000013">
    <property type="entry name" value="Calcium-transporting ATPase"/>
    <property type="match status" value="1"/>
</dbReference>
<dbReference type="PROSITE" id="PS00154">
    <property type="entry name" value="ATPASE_E1_E2"/>
    <property type="match status" value="1"/>
</dbReference>
<dbReference type="Pfam" id="PF13246">
    <property type="entry name" value="Cation_ATPase"/>
    <property type="match status" value="1"/>
</dbReference>
<protein>
    <recommendedName>
        <fullName evidence="17">Calcium-transporting ATPase</fullName>
        <ecNumber evidence="17">7.2.2.10</ecNumber>
    </recommendedName>
</protein>
<dbReference type="GO" id="GO:0016887">
    <property type="term" value="F:ATP hydrolysis activity"/>
    <property type="evidence" value="ECO:0007669"/>
    <property type="project" value="InterPro"/>
</dbReference>
<reference evidence="19" key="1">
    <citation type="submission" date="2020-09" db="EMBL/GenBank/DDBJ databases">
        <title>Genome-Enabled Discovery of Anthraquinone Biosynthesis in Senna tora.</title>
        <authorList>
            <person name="Kang S.-H."/>
            <person name="Pandey R.P."/>
            <person name="Lee C.-M."/>
            <person name="Sim J.-S."/>
            <person name="Jeong J.-T."/>
            <person name="Choi B.-S."/>
            <person name="Jung M."/>
            <person name="Ginzburg D."/>
            <person name="Zhao K."/>
            <person name="Won S.Y."/>
            <person name="Oh T.-J."/>
            <person name="Yu Y."/>
            <person name="Kim N.-H."/>
            <person name="Lee O.R."/>
            <person name="Lee T.-H."/>
            <person name="Bashyal P."/>
            <person name="Kim T.-S."/>
            <person name="Lee W.-H."/>
            <person name="Kawkins C."/>
            <person name="Kim C.-K."/>
            <person name="Kim J.S."/>
            <person name="Ahn B.O."/>
            <person name="Rhee S.Y."/>
            <person name="Sohng J.K."/>
        </authorList>
    </citation>
    <scope>NUCLEOTIDE SEQUENCE</scope>
    <source>
        <tissue evidence="19">Leaf</tissue>
    </source>
</reference>
<evidence type="ECO:0000256" key="4">
    <source>
        <dbReference type="ARBA" id="ARBA00022568"/>
    </source>
</evidence>
<dbReference type="InterPro" id="IPR023299">
    <property type="entry name" value="ATPase_P-typ_cyto_dom_N"/>
</dbReference>
<evidence type="ECO:0000256" key="11">
    <source>
        <dbReference type="ARBA" id="ARBA00022860"/>
    </source>
</evidence>
<accession>A0A834SPR8</accession>
<dbReference type="SUPFAM" id="SSF81660">
    <property type="entry name" value="Metal cation-transporting ATPase, ATP-binding domain N"/>
    <property type="match status" value="1"/>
</dbReference>
<dbReference type="InterPro" id="IPR036412">
    <property type="entry name" value="HAD-like_sf"/>
</dbReference>
<keyword evidence="7 17" id="KW-0547">Nucleotide-binding</keyword>
<dbReference type="PRINTS" id="PR00119">
    <property type="entry name" value="CATATPASE"/>
</dbReference>
<dbReference type="InterPro" id="IPR001757">
    <property type="entry name" value="P_typ_ATPase"/>
</dbReference>
<keyword evidence="4 17" id="KW-0109">Calcium transport</keyword>
<dbReference type="GO" id="GO:0005524">
    <property type="term" value="F:ATP binding"/>
    <property type="evidence" value="ECO:0007669"/>
    <property type="project" value="UniProtKB-KW"/>
</dbReference>
<gene>
    <name evidence="19" type="ORF">G2W53_038861</name>
</gene>
<dbReference type="Gene3D" id="1.20.1110.10">
    <property type="entry name" value="Calcium-transporting ATPase, transmembrane domain"/>
    <property type="match status" value="1"/>
</dbReference>
<dbReference type="SUPFAM" id="SSF81653">
    <property type="entry name" value="Calcium ATPase, transduction domain A"/>
    <property type="match status" value="1"/>
</dbReference>
<dbReference type="FunFam" id="1.20.1110.10:FF:000036">
    <property type="entry name" value="Calcium-transporting ATPase"/>
    <property type="match status" value="1"/>
</dbReference>
<keyword evidence="13 17" id="KW-1133">Transmembrane helix</keyword>
<keyword evidence="6" id="KW-0479">Metal-binding</keyword>
<dbReference type="GO" id="GO:0046872">
    <property type="term" value="F:metal ion binding"/>
    <property type="evidence" value="ECO:0007669"/>
    <property type="project" value="UniProtKB-KW"/>
</dbReference>
<evidence type="ECO:0000256" key="5">
    <source>
        <dbReference type="ARBA" id="ARBA00022692"/>
    </source>
</evidence>
<keyword evidence="3 17" id="KW-0813">Transport</keyword>
<comment type="catalytic activity">
    <reaction evidence="16 17">
        <text>Ca(2+)(in) + ATP + H2O = Ca(2+)(out) + ADP + phosphate + H(+)</text>
        <dbReference type="Rhea" id="RHEA:18105"/>
        <dbReference type="ChEBI" id="CHEBI:15377"/>
        <dbReference type="ChEBI" id="CHEBI:15378"/>
        <dbReference type="ChEBI" id="CHEBI:29108"/>
        <dbReference type="ChEBI" id="CHEBI:30616"/>
        <dbReference type="ChEBI" id="CHEBI:43474"/>
        <dbReference type="ChEBI" id="CHEBI:456216"/>
        <dbReference type="EC" id="7.2.2.10"/>
    </reaction>
</comment>
<dbReference type="InterPro" id="IPR006068">
    <property type="entry name" value="ATPase_P-typ_cation-transptr_C"/>
</dbReference>
<evidence type="ECO:0000256" key="3">
    <source>
        <dbReference type="ARBA" id="ARBA00022448"/>
    </source>
</evidence>
<dbReference type="NCBIfam" id="TIGR01494">
    <property type="entry name" value="ATPase_P-type"/>
    <property type="match status" value="1"/>
</dbReference>
<dbReference type="Gene3D" id="3.40.50.1000">
    <property type="entry name" value="HAD superfamily/HAD-like"/>
    <property type="match status" value="1"/>
</dbReference>
<comment type="similarity">
    <text evidence="2 17">Belongs to the cation transport ATPase (P-type) (TC 3.A.3) family. Type IIB subfamily.</text>
</comment>
<dbReference type="GO" id="GO:0005516">
    <property type="term" value="F:calmodulin binding"/>
    <property type="evidence" value="ECO:0007669"/>
    <property type="project" value="UniProtKB-KW"/>
</dbReference>
<feature type="domain" description="Cation-transporting P-type ATPase N-terminal" evidence="18">
    <location>
        <begin position="142"/>
        <end position="216"/>
    </location>
</feature>
<evidence type="ECO:0000259" key="18">
    <source>
        <dbReference type="SMART" id="SM00831"/>
    </source>
</evidence>
<keyword evidence="5 17" id="KW-0812">Transmembrane</keyword>
<evidence type="ECO:0000256" key="7">
    <source>
        <dbReference type="ARBA" id="ARBA00022741"/>
    </source>
</evidence>
<dbReference type="Proteomes" id="UP000634136">
    <property type="component" value="Unassembled WGS sequence"/>
</dbReference>
<dbReference type="Pfam" id="PF00689">
    <property type="entry name" value="Cation_ATPase_C"/>
    <property type="match status" value="1"/>
</dbReference>
<dbReference type="GO" id="GO:0012505">
    <property type="term" value="C:endomembrane system"/>
    <property type="evidence" value="ECO:0007669"/>
    <property type="project" value="UniProtKB-SubCell"/>
</dbReference>
<evidence type="ECO:0000256" key="16">
    <source>
        <dbReference type="ARBA" id="ARBA00048694"/>
    </source>
</evidence>
<dbReference type="InterPro" id="IPR023214">
    <property type="entry name" value="HAD_sf"/>
</dbReference>
<dbReference type="InterPro" id="IPR018303">
    <property type="entry name" value="ATPase_P-typ_P_site"/>
</dbReference>
<sequence>MACSAICPSVKSSFTWNFHKAQHVNRAVKFHRSLRRTASTELFIRIFNLIEIPKDNPSSPYRRRHNDDIEAGSRYRANDDDEFEDLLHLDPFDIPRTTKNAPVERLKRHVKLPLGTPVGDFPIGTELLTSFSRDHRIDVLQDCGGVKGLVDLLKSNVEKGIQGDDADLIKRRNAFGSNNYPRKKGRNFLLFMWDACKDLTLIILMIAAVVLLALGIKSEGSKEGWVDGGSIAFAIILVIVVTAISDYKEAVQFQGLNEEKRNINIEVSHEQVIRNGRRVKISIFDIAVGDVVPLNIGDQVPADGIYITGHSLAIDESSMTGESKIVHKDSKDPFLMSGCKVADGTGTMLVTAVGINTEWGLLMASTSEDNGEETPLQVYLNALATFIGIVGLIVAAVVLIVLLIRFFTGHIAKSVQFEMGKTKVGNTIHGVTKIVAVVVTIVVVSVLEGLPLAVTLILAYSMTKMMGDKALVRRLSASETMGSATTICSDKTGTLTLNQMTVVEAYVGGKKIDPPHNKLKLSAQLCTLVVEGVAQNTNGSVYVPESGDNVEVYGSPTEKAILNWGIQLGMNFKAIRSESSIIHMFPFNSEKKRSGVAVQMPDSQVHIHWKGAAEIVLACCTSYMDANDQLVEMDEEKISSFKQAIEDMAASSLRCVAIAYRLYEKENVPTSEEELACWFLPDGDLVLLAIVGLKDPCRPGVKDAVQICQKAGVKVQIVTGDNVHTAKAIALECGILNSLDAAEPIVIEGKVFRALPDTQRDEIAEKILRKGHVVAVTGDGTNDAPALHEADVGLAMGIQGTEVAKESSDIIILDDDFASVVKVVKWGRSVYANIQKIIQFQLTINVTALFTNVVAAVFSGEVLLNTVQFLWVILIMDTLGALALATEPPTEQLMDSPPVGRRERLIKKIKWKSLLVQAVSQAFSLLLLHFRGISLLSLKPDIKGHAIKNTIIFNTFVFFQLSNLFNAGKPDQHNIFKGITRNYFFMGIVIITLLFQIIIIEFLGKFTKTVRLNWKQWMVSIILGSSGSIILSALDVVETSLSCLLGSHFPVTFVAVRSDILACQSPKSRVMTRCTRLSTVGVYTETMFGTFTIGTFPLDDDGNASGGVVLVTLTNPFRVLRKSSIS</sequence>
<dbReference type="InterPro" id="IPR023298">
    <property type="entry name" value="ATPase_P-typ_TM_dom_sf"/>
</dbReference>
<dbReference type="NCBIfam" id="TIGR01517">
    <property type="entry name" value="ATPase-IIB_Ca"/>
    <property type="match status" value="1"/>
</dbReference>
<dbReference type="InterPro" id="IPR006408">
    <property type="entry name" value="P-type_ATPase_IIB"/>
</dbReference>
<dbReference type="Gene3D" id="3.40.1110.10">
    <property type="entry name" value="Calcium-transporting ATPase, cytoplasmic domain N"/>
    <property type="match status" value="1"/>
</dbReference>
<keyword evidence="10" id="KW-0460">Magnesium</keyword>
<feature type="transmembrane region" description="Helical" evidence="17">
    <location>
        <begin position="1016"/>
        <end position="1034"/>
    </location>
</feature>
<dbReference type="GO" id="GO:0005388">
    <property type="term" value="F:P-type calcium transporter activity"/>
    <property type="evidence" value="ECO:0007669"/>
    <property type="project" value="UniProtKB-EC"/>
</dbReference>
<comment type="caution">
    <text evidence="17">Lacks conserved residue(s) required for the propagation of feature annotation.</text>
</comment>
<proteinExistence type="inferred from homology"/>
<feature type="transmembrane region" description="Helical" evidence="17">
    <location>
        <begin position="378"/>
        <end position="404"/>
    </location>
</feature>
<comment type="function">
    <text evidence="17">Catalyzes the hydrolysis of ATP coupled with the transport of calcium.</text>
</comment>
<keyword evidence="11" id="KW-0112">Calmodulin-binding</keyword>
<evidence type="ECO:0000256" key="1">
    <source>
        <dbReference type="ARBA" id="ARBA00004127"/>
    </source>
</evidence>
<evidence type="ECO:0000256" key="13">
    <source>
        <dbReference type="ARBA" id="ARBA00022989"/>
    </source>
</evidence>
<keyword evidence="12" id="KW-1278">Translocase</keyword>
<evidence type="ECO:0000313" key="19">
    <source>
        <dbReference type="EMBL" id="KAF7806700.1"/>
    </source>
</evidence>
<dbReference type="Pfam" id="PF00122">
    <property type="entry name" value="E1-E2_ATPase"/>
    <property type="match status" value="1"/>
</dbReference>
<evidence type="ECO:0000256" key="2">
    <source>
        <dbReference type="ARBA" id="ARBA00006124"/>
    </source>
</evidence>
<evidence type="ECO:0000256" key="8">
    <source>
        <dbReference type="ARBA" id="ARBA00022837"/>
    </source>
</evidence>
<dbReference type="FunFam" id="2.70.150.10:FF:000006">
    <property type="entry name" value="Calcium-transporting ATPase"/>
    <property type="match status" value="1"/>
</dbReference>
<feature type="transmembrane region" description="Helical" evidence="17">
    <location>
        <begin position="228"/>
        <end position="247"/>
    </location>
</feature>
<dbReference type="SMART" id="SM00831">
    <property type="entry name" value="Cation_ATPase_N"/>
    <property type="match status" value="1"/>
</dbReference>
<keyword evidence="9 17" id="KW-0067">ATP-binding</keyword>
<evidence type="ECO:0000256" key="14">
    <source>
        <dbReference type="ARBA" id="ARBA00023065"/>
    </source>
</evidence>
<dbReference type="PANTHER" id="PTHR24093:SF369">
    <property type="entry name" value="CALCIUM-TRANSPORTING ATPASE"/>
    <property type="match status" value="1"/>
</dbReference>
<keyword evidence="8 17" id="KW-0106">Calcium</keyword>
<feature type="transmembrane region" description="Helical" evidence="17">
    <location>
        <begin position="434"/>
        <end position="460"/>
    </location>
</feature>
<evidence type="ECO:0000256" key="10">
    <source>
        <dbReference type="ARBA" id="ARBA00022842"/>
    </source>
</evidence>
<feature type="transmembrane region" description="Helical" evidence="17">
    <location>
        <begin position="199"/>
        <end position="216"/>
    </location>
</feature>
<evidence type="ECO:0000313" key="20">
    <source>
        <dbReference type="Proteomes" id="UP000634136"/>
    </source>
</evidence>
<dbReference type="InterPro" id="IPR004014">
    <property type="entry name" value="ATPase_P-typ_cation-transptr_N"/>
</dbReference>
<comment type="caution">
    <text evidence="19">The sequence shown here is derived from an EMBL/GenBank/DDBJ whole genome shotgun (WGS) entry which is preliminary data.</text>
</comment>
<dbReference type="InterPro" id="IPR008250">
    <property type="entry name" value="ATPase_P-typ_transduc_dom_A_sf"/>
</dbReference>
<dbReference type="SUPFAM" id="SSF81665">
    <property type="entry name" value="Calcium ATPase, transmembrane domain M"/>
    <property type="match status" value="1"/>
</dbReference>
<keyword evidence="14 17" id="KW-0406">Ion transport</keyword>
<keyword evidence="15 17" id="KW-0472">Membrane</keyword>
<dbReference type="OrthoDB" id="3352408at2759"/>
<keyword evidence="20" id="KW-1185">Reference proteome</keyword>
<dbReference type="PANTHER" id="PTHR24093">
    <property type="entry name" value="CATION TRANSPORTING ATPASE"/>
    <property type="match status" value="1"/>
</dbReference>
<evidence type="ECO:0000256" key="15">
    <source>
        <dbReference type="ARBA" id="ARBA00023136"/>
    </source>
</evidence>
<dbReference type="GO" id="GO:0005886">
    <property type="term" value="C:plasma membrane"/>
    <property type="evidence" value="ECO:0007669"/>
    <property type="project" value="TreeGrafter"/>
</dbReference>
<evidence type="ECO:0000256" key="17">
    <source>
        <dbReference type="RuleBase" id="RU361146"/>
    </source>
</evidence>
<dbReference type="AlphaFoldDB" id="A0A834SPR8"/>
<dbReference type="SUPFAM" id="SSF56784">
    <property type="entry name" value="HAD-like"/>
    <property type="match status" value="1"/>
</dbReference>
<name>A0A834SPR8_9FABA</name>
<dbReference type="Gene3D" id="2.70.150.10">
    <property type="entry name" value="Calcium-transporting ATPase, cytoplasmic transduction domain A"/>
    <property type="match status" value="1"/>
</dbReference>
<dbReference type="Pfam" id="PF00690">
    <property type="entry name" value="Cation_ATPase_N"/>
    <property type="match status" value="1"/>
</dbReference>